<accession>A0ABR9GA43</accession>
<comment type="caution">
    <text evidence="2">The sequence shown here is derived from an EMBL/GenBank/DDBJ whole genome shotgun (WGS) entry which is preliminary data.</text>
</comment>
<feature type="chain" id="PRO_5045407630" description="GH18 domain-containing protein" evidence="1">
    <location>
        <begin position="35"/>
        <end position="317"/>
    </location>
</feature>
<feature type="signal peptide" evidence="1">
    <location>
        <begin position="1"/>
        <end position="34"/>
    </location>
</feature>
<protein>
    <recommendedName>
        <fullName evidence="4">GH18 domain-containing protein</fullName>
    </recommendedName>
</protein>
<name>A0ABR9GA43_9GAMM</name>
<evidence type="ECO:0000313" key="3">
    <source>
        <dbReference type="Proteomes" id="UP000651010"/>
    </source>
</evidence>
<dbReference type="EMBL" id="JACZZA010000006">
    <property type="protein sequence ID" value="MBE1160910.1"/>
    <property type="molecule type" value="Genomic_DNA"/>
</dbReference>
<evidence type="ECO:0008006" key="4">
    <source>
        <dbReference type="Google" id="ProtNLM"/>
    </source>
</evidence>
<gene>
    <name evidence="2" type="ORF">IGX34_10955</name>
</gene>
<keyword evidence="3" id="KW-1185">Reference proteome</keyword>
<dbReference type="RefSeq" id="WP_192555772.1">
    <property type="nucleotide sequence ID" value="NZ_JACZZA010000006.1"/>
</dbReference>
<sequence>MDQVTSRHCNRNRSRLAAALLVSFLGLGTSAAFAQSTGYTGIFGGGPIYKNLNNNIAELSSSGFTEVIVWSVEVSASGDLNFNGEFPLVTNGAYVGNQTYPNFASNLAALKNAGVKRITFSIGSSNYGDFEDIEALVNSTGAGGGTGTDSILYKDFQALKQAIPSIDAIDLDDENGYDASSTEKFAVMLGNLGYHVMPDAYTNASYWTSLVASINSALPGTVDGVHLQAYSGGAGNSPCSGWDFGGVPVYPGVADSSVGGGVSVSGAQSTVAGWQQQCGITGAFLWLYDDVAGKTYTSGGTTTSLTAAYANAINTGL</sequence>
<reference evidence="2 3" key="1">
    <citation type="submission" date="2020-09" db="EMBL/GenBank/DDBJ databases">
        <title>Dyella sp. 7MK23 isolated from forest soil.</title>
        <authorList>
            <person name="Fu J."/>
        </authorList>
    </citation>
    <scope>NUCLEOTIDE SEQUENCE [LARGE SCALE GENOMIC DNA]</scope>
    <source>
        <strain evidence="2 3">7MK23</strain>
    </source>
</reference>
<organism evidence="2 3">
    <name type="scientific">Dyella acidiphila</name>
    <dbReference type="NCBI Taxonomy" id="2775866"/>
    <lineage>
        <taxon>Bacteria</taxon>
        <taxon>Pseudomonadati</taxon>
        <taxon>Pseudomonadota</taxon>
        <taxon>Gammaproteobacteria</taxon>
        <taxon>Lysobacterales</taxon>
        <taxon>Rhodanobacteraceae</taxon>
        <taxon>Dyella</taxon>
    </lineage>
</organism>
<keyword evidence="1" id="KW-0732">Signal</keyword>
<evidence type="ECO:0000256" key="1">
    <source>
        <dbReference type="SAM" id="SignalP"/>
    </source>
</evidence>
<proteinExistence type="predicted"/>
<dbReference type="Proteomes" id="UP000651010">
    <property type="component" value="Unassembled WGS sequence"/>
</dbReference>
<evidence type="ECO:0000313" key="2">
    <source>
        <dbReference type="EMBL" id="MBE1160910.1"/>
    </source>
</evidence>